<evidence type="ECO:0000313" key="1">
    <source>
        <dbReference type="EMBL" id="OGF67408.1"/>
    </source>
</evidence>
<dbReference type="EMBL" id="MFGW01000055">
    <property type="protein sequence ID" value="OGF67408.1"/>
    <property type="molecule type" value="Genomic_DNA"/>
</dbReference>
<evidence type="ECO:0000313" key="2">
    <source>
        <dbReference type="Proteomes" id="UP000178943"/>
    </source>
</evidence>
<dbReference type="InterPro" id="IPR043519">
    <property type="entry name" value="NT_sf"/>
</dbReference>
<dbReference type="Proteomes" id="UP000178943">
    <property type="component" value="Unassembled WGS sequence"/>
</dbReference>
<sequence length="159" mass="18711">MSEKREIDKIISGFNKKKIDYVLIGRQAVMLYGAPLFSYDYDFWIHPGERIAIYEFLEDDLECESSKPREMDEPLVIFTTPGGEKIDIFFSKRIVNLESEIICIEKVLSRAKRINEPGSRFYIMVPAIDDLIKLKKVSRRPKDLEDITYLEEIKKHLKF</sequence>
<dbReference type="InterPro" id="IPR018700">
    <property type="entry name" value="DUF2204"/>
</dbReference>
<reference evidence="1 2" key="1">
    <citation type="journal article" date="2016" name="Nat. Commun.">
        <title>Thousands of microbial genomes shed light on interconnected biogeochemical processes in an aquifer system.</title>
        <authorList>
            <person name="Anantharaman K."/>
            <person name="Brown C.T."/>
            <person name="Hug L.A."/>
            <person name="Sharon I."/>
            <person name="Castelle C.J."/>
            <person name="Probst A.J."/>
            <person name="Thomas B.C."/>
            <person name="Singh A."/>
            <person name="Wilkins M.J."/>
            <person name="Karaoz U."/>
            <person name="Brodie E.L."/>
            <person name="Williams K.H."/>
            <person name="Hubbard S.S."/>
            <person name="Banfield J.F."/>
        </authorList>
    </citation>
    <scope>NUCLEOTIDE SEQUENCE [LARGE SCALE GENOMIC DNA]</scope>
</reference>
<organism evidence="1 2">
    <name type="scientific">Candidatus Fischerbacteria bacterium RBG_13_37_8</name>
    <dbReference type="NCBI Taxonomy" id="1817863"/>
    <lineage>
        <taxon>Bacteria</taxon>
        <taxon>Candidatus Fischeribacteriota</taxon>
    </lineage>
</organism>
<name>A0A1F5VVN0_9BACT</name>
<comment type="caution">
    <text evidence="1">The sequence shown here is derived from an EMBL/GenBank/DDBJ whole genome shotgun (WGS) entry which is preliminary data.</text>
</comment>
<dbReference type="STRING" id="1817863.A2Y62_20360"/>
<evidence type="ECO:0008006" key="3">
    <source>
        <dbReference type="Google" id="ProtNLM"/>
    </source>
</evidence>
<dbReference type="Pfam" id="PF09970">
    <property type="entry name" value="DUF2204"/>
    <property type="match status" value="1"/>
</dbReference>
<dbReference type="SUPFAM" id="SSF81301">
    <property type="entry name" value="Nucleotidyltransferase"/>
    <property type="match status" value="1"/>
</dbReference>
<protein>
    <recommendedName>
        <fullName evidence="3">Nucleotidyltransferase</fullName>
    </recommendedName>
</protein>
<accession>A0A1F5VVN0</accession>
<dbReference type="Gene3D" id="3.30.460.40">
    <property type="match status" value="1"/>
</dbReference>
<proteinExistence type="predicted"/>
<gene>
    <name evidence="1" type="ORF">A2Y62_20360</name>
</gene>
<dbReference type="AlphaFoldDB" id="A0A1F5VVN0"/>